<dbReference type="Proteomes" id="UP000822688">
    <property type="component" value="Chromosome 5"/>
</dbReference>
<keyword evidence="9" id="KW-1185">Reference proteome</keyword>
<sequence length="207" mass="24469">MKWVLRLILRDMRIGVGENTILKVFHRDAIKMMNFCVDLKQVCGYLTSRAVRYREVLEVGKGLKCQQSKRTNSIDQAWESMKGKRMVAECKFDGDRMQVHKDGEKVWFWSRNGKKHEEYEASIVALLQRQIRSNKCVLDGELLVWDCIQERYKSRTQNSNKDTARAARKGWETDDLICCILHWFLMYCTRRIAEVSSIYHYMIVKST</sequence>
<gene>
    <name evidence="8" type="ORF">KC19_5G117500</name>
</gene>
<dbReference type="InterPro" id="IPR036599">
    <property type="entry name" value="DNA_ligase_N_sf"/>
</dbReference>
<dbReference type="GO" id="GO:0003910">
    <property type="term" value="F:DNA ligase (ATP) activity"/>
    <property type="evidence" value="ECO:0007669"/>
    <property type="project" value="InterPro"/>
</dbReference>
<dbReference type="GO" id="GO:0006310">
    <property type="term" value="P:DNA recombination"/>
    <property type="evidence" value="ECO:0007669"/>
    <property type="project" value="InterPro"/>
</dbReference>
<dbReference type="GO" id="GO:0003677">
    <property type="term" value="F:DNA binding"/>
    <property type="evidence" value="ECO:0007669"/>
    <property type="project" value="InterPro"/>
</dbReference>
<dbReference type="Pfam" id="PF01068">
    <property type="entry name" value="DNA_ligase_A_M"/>
    <property type="match status" value="1"/>
</dbReference>
<keyword evidence="5" id="KW-0539">Nucleus</keyword>
<dbReference type="InterPro" id="IPR012310">
    <property type="entry name" value="DNA_ligase_ATP-dep_cent"/>
</dbReference>
<dbReference type="PANTHER" id="PTHR45997:SF1">
    <property type="entry name" value="DNA LIGASE 4"/>
    <property type="match status" value="1"/>
</dbReference>
<dbReference type="Gene3D" id="3.30.470.30">
    <property type="entry name" value="DNA ligase/mRNA capping enzyme"/>
    <property type="match status" value="1"/>
</dbReference>
<comment type="caution">
    <text evidence="8">The sequence shown here is derived from an EMBL/GenBank/DDBJ whole genome shotgun (WGS) entry which is preliminary data.</text>
</comment>
<protein>
    <recommendedName>
        <fullName evidence="10">DNA ligase</fullName>
    </recommendedName>
</protein>
<comment type="similarity">
    <text evidence="1">Belongs to the ATP-dependent DNA ligase family.</text>
</comment>
<dbReference type="GO" id="GO:0032807">
    <property type="term" value="C:DNA ligase IV complex"/>
    <property type="evidence" value="ECO:0007669"/>
    <property type="project" value="TreeGrafter"/>
</dbReference>
<dbReference type="GO" id="GO:0005524">
    <property type="term" value="F:ATP binding"/>
    <property type="evidence" value="ECO:0007669"/>
    <property type="project" value="UniProtKB-KW"/>
</dbReference>
<accession>A0A8T0I2N2</accession>
<feature type="domain" description="ATP-dependent DNA ligase family profile" evidence="6">
    <location>
        <begin position="69"/>
        <end position="166"/>
    </location>
</feature>
<dbReference type="Pfam" id="PF04675">
    <property type="entry name" value="DNA_ligase_A_N"/>
    <property type="match status" value="1"/>
</dbReference>
<dbReference type="InterPro" id="IPR012308">
    <property type="entry name" value="DNA_ligase_ATP-dep_N"/>
</dbReference>
<dbReference type="GO" id="GO:0006303">
    <property type="term" value="P:double-strand break repair via nonhomologous end joining"/>
    <property type="evidence" value="ECO:0007669"/>
    <property type="project" value="TreeGrafter"/>
</dbReference>
<dbReference type="InterPro" id="IPR029710">
    <property type="entry name" value="LIG4"/>
</dbReference>
<keyword evidence="4" id="KW-0067">ATP-binding</keyword>
<dbReference type="PANTHER" id="PTHR45997">
    <property type="entry name" value="DNA LIGASE 4"/>
    <property type="match status" value="1"/>
</dbReference>
<organism evidence="8 9">
    <name type="scientific">Ceratodon purpureus</name>
    <name type="common">Fire moss</name>
    <name type="synonym">Dicranum purpureum</name>
    <dbReference type="NCBI Taxonomy" id="3225"/>
    <lineage>
        <taxon>Eukaryota</taxon>
        <taxon>Viridiplantae</taxon>
        <taxon>Streptophyta</taxon>
        <taxon>Embryophyta</taxon>
        <taxon>Bryophyta</taxon>
        <taxon>Bryophytina</taxon>
        <taxon>Bryopsida</taxon>
        <taxon>Dicranidae</taxon>
        <taxon>Pseudoditrichales</taxon>
        <taxon>Ditrichaceae</taxon>
        <taxon>Ceratodon</taxon>
    </lineage>
</organism>
<evidence type="ECO:0000256" key="5">
    <source>
        <dbReference type="ARBA" id="ARBA00023242"/>
    </source>
</evidence>
<evidence type="ECO:0008006" key="10">
    <source>
        <dbReference type="Google" id="ProtNLM"/>
    </source>
</evidence>
<evidence type="ECO:0000313" key="9">
    <source>
        <dbReference type="Proteomes" id="UP000822688"/>
    </source>
</evidence>
<dbReference type="PROSITE" id="PS00697">
    <property type="entry name" value="DNA_LIGASE_A1"/>
    <property type="match status" value="1"/>
</dbReference>
<evidence type="ECO:0000259" key="7">
    <source>
        <dbReference type="Pfam" id="PF04675"/>
    </source>
</evidence>
<dbReference type="Gene3D" id="1.10.3260.10">
    <property type="entry name" value="DNA ligase, ATP-dependent, N-terminal domain"/>
    <property type="match status" value="1"/>
</dbReference>
<evidence type="ECO:0000259" key="6">
    <source>
        <dbReference type="Pfam" id="PF01068"/>
    </source>
</evidence>
<feature type="domain" description="DNA ligase ATP-dependent N-terminal" evidence="7">
    <location>
        <begin position="1"/>
        <end position="26"/>
    </location>
</feature>
<keyword evidence="3" id="KW-0547">Nucleotide-binding</keyword>
<evidence type="ECO:0000256" key="4">
    <source>
        <dbReference type="ARBA" id="ARBA00022840"/>
    </source>
</evidence>
<evidence type="ECO:0000256" key="3">
    <source>
        <dbReference type="ARBA" id="ARBA00022741"/>
    </source>
</evidence>
<evidence type="ECO:0000256" key="1">
    <source>
        <dbReference type="ARBA" id="ARBA00007572"/>
    </source>
</evidence>
<dbReference type="SUPFAM" id="SSF56091">
    <property type="entry name" value="DNA ligase/mRNA capping enzyme, catalytic domain"/>
    <property type="match status" value="1"/>
</dbReference>
<evidence type="ECO:0000313" key="8">
    <source>
        <dbReference type="EMBL" id="KAG0576913.1"/>
    </source>
</evidence>
<proteinExistence type="inferred from homology"/>
<dbReference type="AlphaFoldDB" id="A0A8T0I2N2"/>
<keyword evidence="2" id="KW-0436">Ligase</keyword>
<evidence type="ECO:0000256" key="2">
    <source>
        <dbReference type="ARBA" id="ARBA00022598"/>
    </source>
</evidence>
<dbReference type="GO" id="GO:0006297">
    <property type="term" value="P:nucleotide-excision repair, DNA gap filling"/>
    <property type="evidence" value="ECO:0007669"/>
    <property type="project" value="TreeGrafter"/>
</dbReference>
<name>A0A8T0I2N2_CERPU</name>
<dbReference type="InterPro" id="IPR016059">
    <property type="entry name" value="DNA_ligase_ATP-dep_CS"/>
</dbReference>
<reference evidence="8" key="1">
    <citation type="submission" date="2020-06" db="EMBL/GenBank/DDBJ databases">
        <title>WGS assembly of Ceratodon purpureus strain R40.</title>
        <authorList>
            <person name="Carey S.B."/>
            <person name="Jenkins J."/>
            <person name="Shu S."/>
            <person name="Lovell J.T."/>
            <person name="Sreedasyam A."/>
            <person name="Maumus F."/>
            <person name="Tiley G.P."/>
            <person name="Fernandez-Pozo N."/>
            <person name="Barry K."/>
            <person name="Chen C."/>
            <person name="Wang M."/>
            <person name="Lipzen A."/>
            <person name="Daum C."/>
            <person name="Saski C.A."/>
            <person name="Payton A.C."/>
            <person name="Mcbreen J.C."/>
            <person name="Conrad R.E."/>
            <person name="Kollar L.M."/>
            <person name="Olsson S."/>
            <person name="Huttunen S."/>
            <person name="Landis J.B."/>
            <person name="Wickett N.J."/>
            <person name="Johnson M.G."/>
            <person name="Rensing S.A."/>
            <person name="Grimwood J."/>
            <person name="Schmutz J."/>
            <person name="Mcdaniel S.F."/>
        </authorList>
    </citation>
    <scope>NUCLEOTIDE SEQUENCE</scope>
    <source>
        <strain evidence="8">R40</strain>
    </source>
</reference>
<dbReference type="EMBL" id="CM026425">
    <property type="protein sequence ID" value="KAG0576913.1"/>
    <property type="molecule type" value="Genomic_DNA"/>
</dbReference>